<dbReference type="InterPro" id="IPR000242">
    <property type="entry name" value="PTP_cat"/>
</dbReference>
<dbReference type="EMBL" id="CP111014">
    <property type="protein sequence ID" value="WAQ98926.1"/>
    <property type="molecule type" value="Genomic_DNA"/>
</dbReference>
<proteinExistence type="inferred from homology"/>
<protein>
    <recommendedName>
        <fullName evidence="2">protein-tyrosine-phosphatase</fullName>
        <ecNumber evidence="2">3.1.3.48</ecNumber>
    </recommendedName>
</protein>
<organism evidence="6 7">
    <name type="scientific">Mya arenaria</name>
    <name type="common">Soft-shell clam</name>
    <dbReference type="NCBI Taxonomy" id="6604"/>
    <lineage>
        <taxon>Eukaryota</taxon>
        <taxon>Metazoa</taxon>
        <taxon>Spiralia</taxon>
        <taxon>Lophotrochozoa</taxon>
        <taxon>Mollusca</taxon>
        <taxon>Bivalvia</taxon>
        <taxon>Autobranchia</taxon>
        <taxon>Heteroconchia</taxon>
        <taxon>Euheterodonta</taxon>
        <taxon>Imparidentia</taxon>
        <taxon>Neoheterodontei</taxon>
        <taxon>Myida</taxon>
        <taxon>Myoidea</taxon>
        <taxon>Myidae</taxon>
        <taxon>Mya</taxon>
    </lineage>
</organism>
<keyword evidence="7" id="KW-1185">Reference proteome</keyword>
<keyword evidence="3" id="KW-0378">Hydrolase</keyword>
<dbReference type="InterPro" id="IPR029021">
    <property type="entry name" value="Prot-tyrosine_phosphatase-like"/>
</dbReference>
<dbReference type="InterPro" id="IPR003595">
    <property type="entry name" value="Tyr_Pase_cat"/>
</dbReference>
<dbReference type="EC" id="3.1.3.48" evidence="2"/>
<name>A0ABY7DMK7_MYAAR</name>
<evidence type="ECO:0000256" key="2">
    <source>
        <dbReference type="ARBA" id="ARBA00013064"/>
    </source>
</evidence>
<dbReference type="PANTHER" id="PTHR19134:SF562">
    <property type="entry name" value="PROTEIN-TYROSINE-PHOSPHATASE"/>
    <property type="match status" value="1"/>
</dbReference>
<feature type="domain" description="Protein-tyrosine phosphatase catalytic" evidence="5">
    <location>
        <begin position="2"/>
        <end position="94"/>
    </location>
</feature>
<dbReference type="PANTHER" id="PTHR19134">
    <property type="entry name" value="RECEPTOR-TYPE TYROSINE-PROTEIN PHOSPHATASE"/>
    <property type="match status" value="1"/>
</dbReference>
<dbReference type="Pfam" id="PF00102">
    <property type="entry name" value="Y_phosphatase"/>
    <property type="match status" value="1"/>
</dbReference>
<dbReference type="Proteomes" id="UP001164746">
    <property type="component" value="Chromosome 3"/>
</dbReference>
<accession>A0ABY7DMK7</accession>
<feature type="non-terminal residue" evidence="6">
    <location>
        <position position="1"/>
    </location>
</feature>
<sequence>VKCLQYWPEMDQTCSFGGIDISVTGVEELSDYEIRTLIAKKCRCTFIALDNLVDQARTEKCVRPLQVVEYLICQRVNMVQTKDQYVYLHRALAEALLMGTDHVWHRQFEEVHSFMIATEPGEKQTRMVKQFQ</sequence>
<keyword evidence="4" id="KW-0904">Protein phosphatase</keyword>
<gene>
    <name evidence="6" type="ORF">MAR_023299</name>
</gene>
<evidence type="ECO:0000256" key="4">
    <source>
        <dbReference type="ARBA" id="ARBA00022912"/>
    </source>
</evidence>
<dbReference type="InterPro" id="IPR050348">
    <property type="entry name" value="Protein-Tyr_Phosphatase"/>
</dbReference>
<evidence type="ECO:0000256" key="3">
    <source>
        <dbReference type="ARBA" id="ARBA00022801"/>
    </source>
</evidence>
<dbReference type="SMART" id="SM00404">
    <property type="entry name" value="PTPc_motif"/>
    <property type="match status" value="1"/>
</dbReference>
<reference evidence="6" key="1">
    <citation type="submission" date="2022-11" db="EMBL/GenBank/DDBJ databases">
        <title>Centuries of genome instability and evolution in soft-shell clam transmissible cancer (bioRxiv).</title>
        <authorList>
            <person name="Hart S.F.M."/>
            <person name="Yonemitsu M.A."/>
            <person name="Giersch R.M."/>
            <person name="Beal B.F."/>
            <person name="Arriagada G."/>
            <person name="Davis B.W."/>
            <person name="Ostrander E.A."/>
            <person name="Goff S.P."/>
            <person name="Metzger M.J."/>
        </authorList>
    </citation>
    <scope>NUCLEOTIDE SEQUENCE</scope>
    <source>
        <strain evidence="6">MELC-2E11</strain>
        <tissue evidence="6">Siphon/mantle</tissue>
    </source>
</reference>
<evidence type="ECO:0000313" key="6">
    <source>
        <dbReference type="EMBL" id="WAQ98926.1"/>
    </source>
</evidence>
<evidence type="ECO:0000313" key="7">
    <source>
        <dbReference type="Proteomes" id="UP001164746"/>
    </source>
</evidence>
<evidence type="ECO:0000256" key="1">
    <source>
        <dbReference type="ARBA" id="ARBA00009580"/>
    </source>
</evidence>
<dbReference type="SUPFAM" id="SSF52799">
    <property type="entry name" value="(Phosphotyrosine protein) phosphatases II"/>
    <property type="match status" value="1"/>
</dbReference>
<comment type="similarity">
    <text evidence="1">Belongs to the protein-tyrosine phosphatase family.</text>
</comment>
<dbReference type="Gene3D" id="3.90.190.10">
    <property type="entry name" value="Protein tyrosine phosphatase superfamily"/>
    <property type="match status" value="1"/>
</dbReference>
<feature type="non-terminal residue" evidence="6">
    <location>
        <position position="132"/>
    </location>
</feature>
<evidence type="ECO:0000259" key="5">
    <source>
        <dbReference type="SMART" id="SM00404"/>
    </source>
</evidence>